<dbReference type="EMBL" id="JBITDC010000001">
    <property type="protein sequence ID" value="MFI5673451.1"/>
    <property type="molecule type" value="Genomic_DNA"/>
</dbReference>
<protein>
    <submittedName>
        <fullName evidence="5">Glycosyl hydrolase family 95 catalytic domain-containing protein</fullName>
    </submittedName>
</protein>
<dbReference type="InterPro" id="IPR008928">
    <property type="entry name" value="6-hairpin_glycosidase_sf"/>
</dbReference>
<dbReference type="InterPro" id="IPR016518">
    <property type="entry name" value="Alpha-L-fucosidase"/>
</dbReference>
<evidence type="ECO:0000259" key="4">
    <source>
        <dbReference type="Pfam" id="PF22124"/>
    </source>
</evidence>
<evidence type="ECO:0000313" key="6">
    <source>
        <dbReference type="Proteomes" id="UP001612415"/>
    </source>
</evidence>
<dbReference type="Pfam" id="PF21307">
    <property type="entry name" value="Glyco_hydro_95_C"/>
    <property type="match status" value="1"/>
</dbReference>
<accession>A0ABW7XTP2</accession>
<dbReference type="Proteomes" id="UP001612415">
    <property type="component" value="Unassembled WGS sequence"/>
</dbReference>
<evidence type="ECO:0000259" key="2">
    <source>
        <dbReference type="Pfam" id="PF14498"/>
    </source>
</evidence>
<dbReference type="PROSITE" id="PS50005">
    <property type="entry name" value="TPR"/>
    <property type="match status" value="1"/>
</dbReference>
<evidence type="ECO:0000256" key="1">
    <source>
        <dbReference type="PROSITE-ProRule" id="PRU00339"/>
    </source>
</evidence>
<dbReference type="Pfam" id="PF22124">
    <property type="entry name" value="Glyco_hydro_95_cat"/>
    <property type="match status" value="1"/>
</dbReference>
<dbReference type="InterPro" id="IPR013780">
    <property type="entry name" value="Glyco_hydro_b"/>
</dbReference>
<keyword evidence="1" id="KW-0802">TPR repeat</keyword>
<keyword evidence="5" id="KW-0378">Hydrolase</keyword>
<dbReference type="PANTHER" id="PTHR31084:SF0">
    <property type="entry name" value="ALPHA-L-FUCOSIDASE 2"/>
    <property type="match status" value="1"/>
</dbReference>
<evidence type="ECO:0000313" key="5">
    <source>
        <dbReference type="EMBL" id="MFI5673451.1"/>
    </source>
</evidence>
<feature type="repeat" description="TPR" evidence="1">
    <location>
        <begin position="89"/>
        <end position="122"/>
    </location>
</feature>
<feature type="domain" description="Glycosyl hydrolase family 95 catalytic" evidence="4">
    <location>
        <begin position="281"/>
        <end position="699"/>
    </location>
</feature>
<dbReference type="InterPro" id="IPR027414">
    <property type="entry name" value="GH95_N_dom"/>
</dbReference>
<dbReference type="Pfam" id="PF14498">
    <property type="entry name" value="Glyco_hyd_65N_2"/>
    <property type="match status" value="1"/>
</dbReference>
<dbReference type="RefSeq" id="WP_398654474.1">
    <property type="nucleotide sequence ID" value="NZ_JBITDC010000001.1"/>
</dbReference>
<name>A0ABW7XTP2_STRCE</name>
<reference evidence="5 6" key="1">
    <citation type="submission" date="2024-10" db="EMBL/GenBank/DDBJ databases">
        <title>The Natural Products Discovery Center: Release of the First 8490 Sequenced Strains for Exploring Actinobacteria Biosynthetic Diversity.</title>
        <authorList>
            <person name="Kalkreuter E."/>
            <person name="Kautsar S.A."/>
            <person name="Yang D."/>
            <person name="Bader C.D."/>
            <person name="Teijaro C.N."/>
            <person name="Fluegel L."/>
            <person name="Davis C.M."/>
            <person name="Simpson J.R."/>
            <person name="Lauterbach L."/>
            <person name="Steele A.D."/>
            <person name="Gui C."/>
            <person name="Meng S."/>
            <person name="Li G."/>
            <person name="Viehrig K."/>
            <person name="Ye F."/>
            <person name="Su P."/>
            <person name="Kiefer A.F."/>
            <person name="Nichols A."/>
            <person name="Cepeda A.J."/>
            <person name="Yan W."/>
            <person name="Fan B."/>
            <person name="Jiang Y."/>
            <person name="Adhikari A."/>
            <person name="Zheng C.-J."/>
            <person name="Schuster L."/>
            <person name="Cowan T.M."/>
            <person name="Smanski M.J."/>
            <person name="Chevrette M.G."/>
            <person name="De Carvalho L.P.S."/>
            <person name="Shen B."/>
        </authorList>
    </citation>
    <scope>NUCLEOTIDE SEQUENCE [LARGE SCALE GENOMIC DNA]</scope>
    <source>
        <strain evidence="5 6">NPDC051599</strain>
    </source>
</reference>
<dbReference type="InterPro" id="IPR019734">
    <property type="entry name" value="TPR_rpt"/>
</dbReference>
<comment type="caution">
    <text evidence="5">The sequence shown here is derived from an EMBL/GenBank/DDBJ whole genome shotgun (WGS) entry which is preliminary data.</text>
</comment>
<dbReference type="PIRSF" id="PIRSF007663">
    <property type="entry name" value="UCP007663"/>
    <property type="match status" value="1"/>
</dbReference>
<dbReference type="SUPFAM" id="SSF48208">
    <property type="entry name" value="Six-hairpin glycosidases"/>
    <property type="match status" value="1"/>
</dbReference>
<organism evidence="5 6">
    <name type="scientific">Streptomyces cellulosae</name>
    <dbReference type="NCBI Taxonomy" id="1968"/>
    <lineage>
        <taxon>Bacteria</taxon>
        <taxon>Bacillati</taxon>
        <taxon>Actinomycetota</taxon>
        <taxon>Actinomycetes</taxon>
        <taxon>Kitasatosporales</taxon>
        <taxon>Streptomycetaceae</taxon>
        <taxon>Streptomyces</taxon>
    </lineage>
</organism>
<dbReference type="InterPro" id="IPR012341">
    <property type="entry name" value="6hp_glycosidase-like_sf"/>
</dbReference>
<feature type="domain" description="Glycosyl hydrolase family 95 N-terminal" evidence="2">
    <location>
        <begin position="4"/>
        <end position="253"/>
    </location>
</feature>
<proteinExistence type="predicted"/>
<dbReference type="Gene3D" id="2.60.40.1180">
    <property type="entry name" value="Golgi alpha-mannosidase II"/>
    <property type="match status" value="1"/>
</dbReference>
<keyword evidence="6" id="KW-1185">Reference proteome</keyword>
<sequence length="819" mass="88813">MLTLWYRQPADGFLQALPLGNGALGAMVYGRTTKERIDLNADTLWSGGPADHNDDDAARHLPALRQAVLRDRDHVRAEELAQRMQGPFTQAYQPLGALLLDLDHADEAVTDYRRALDLAEGVSTVVYTADGVRHTRELFVSAVAGVLVVRLDCDRPGALSFTARLRSAHPGHTSAQDPGPAITGRAPADVRFEDTGPDAVTYTPDTGTGFAAGLHVLPGPGRGTVERTPDGRLRLAGATSATVLVAAATGFQGWNRTPLGPEAGLEAEAVRQLEAAAALPYDRLRAEHTADHRALQDRTLLHLDHDPALAALPTDERLAAVRAGADDPGLTALQFAYGRYLLIASSRPGTQPANLQGIWNTEVQPPWQSNWTTNINLQMNYWHAETTGLSECHEPLLDLIGDLAEAGRRTAYAYYRCRGWTAHHNVDIWRSTNPVQGSPSWANWPMGAAWLCAHLWEHYRFTGDRRFLAERAYPAMREAAVFLLDFLTEDADGHLVTCPSTSPEHRFRAEPREGGSLRTEFGGGPLVATTAAATMDLWLTDELFTNCLAAIDELNLTDDIQHALRTARKQLRAVPYAPRQPLAEWWEPVEPEDPGHRHLSHLYGLYPGSRIDREHTPELLTAARAALDRRLTHGGGGTGWSLAWVAALAARLGDGDRAHHALRTLLAGSTSDNLLDLHPPELFQIDGNFGATAAIAELLLQSHTDELKLLPALPSAWPSGRIRGLRARGRVGVDLDWRDGCLTTAGLSITAPGTYTLTAPTGGRPLRVTDGAGLPVAADCTPLPGGFVRVAFTAQRPPVLAVRVDQESCASTRSVRFGS</sequence>
<feature type="domain" description="Alpha fucosidase A-like C-terminal" evidence="3">
    <location>
        <begin position="701"/>
        <end position="769"/>
    </location>
</feature>
<dbReference type="InterPro" id="IPR054363">
    <property type="entry name" value="GH95_cat"/>
</dbReference>
<gene>
    <name evidence="5" type="ORF">ACIA8P_02100</name>
</gene>
<dbReference type="InterPro" id="IPR049053">
    <property type="entry name" value="AFCA-like_C"/>
</dbReference>
<dbReference type="Gene3D" id="2.70.98.50">
    <property type="entry name" value="putative glycoside hydrolase family protein from bacillus halodurans"/>
    <property type="match status" value="1"/>
</dbReference>
<dbReference type="GO" id="GO:0016787">
    <property type="term" value="F:hydrolase activity"/>
    <property type="evidence" value="ECO:0007669"/>
    <property type="project" value="UniProtKB-KW"/>
</dbReference>
<evidence type="ECO:0000259" key="3">
    <source>
        <dbReference type="Pfam" id="PF21307"/>
    </source>
</evidence>
<dbReference type="PANTHER" id="PTHR31084">
    <property type="entry name" value="ALPHA-L-FUCOSIDASE 2"/>
    <property type="match status" value="1"/>
</dbReference>
<dbReference type="Gene3D" id="1.50.10.10">
    <property type="match status" value="1"/>
</dbReference>